<name>A0ABD3PJD5_9STRA</name>
<feature type="coiled-coil region" evidence="1">
    <location>
        <begin position="856"/>
        <end position="910"/>
    </location>
</feature>
<gene>
    <name evidence="3" type="ORF">HJC23_000409</name>
</gene>
<accession>A0ABD3PJD5</accession>
<reference evidence="3 4" key="1">
    <citation type="journal article" date="2020" name="G3 (Bethesda)">
        <title>Improved Reference Genome for Cyclotella cryptica CCMP332, a Model for Cell Wall Morphogenesis, Salinity Adaptation, and Lipid Production in Diatoms (Bacillariophyta).</title>
        <authorList>
            <person name="Roberts W.R."/>
            <person name="Downey K.M."/>
            <person name="Ruck E.C."/>
            <person name="Traller J.C."/>
            <person name="Alverson A.J."/>
        </authorList>
    </citation>
    <scope>NUCLEOTIDE SEQUENCE [LARGE SCALE GENOMIC DNA]</scope>
    <source>
        <strain evidence="3 4">CCMP332</strain>
    </source>
</reference>
<feature type="region of interest" description="Disordered" evidence="2">
    <location>
        <begin position="1007"/>
        <end position="1087"/>
    </location>
</feature>
<evidence type="ECO:0000313" key="3">
    <source>
        <dbReference type="EMBL" id="KAL3787867.1"/>
    </source>
</evidence>
<comment type="caution">
    <text evidence="3">The sequence shown here is derived from an EMBL/GenBank/DDBJ whole genome shotgun (WGS) entry which is preliminary data.</text>
</comment>
<feature type="coiled-coil region" evidence="1">
    <location>
        <begin position="380"/>
        <end position="510"/>
    </location>
</feature>
<organism evidence="3 4">
    <name type="scientific">Cyclotella cryptica</name>
    <dbReference type="NCBI Taxonomy" id="29204"/>
    <lineage>
        <taxon>Eukaryota</taxon>
        <taxon>Sar</taxon>
        <taxon>Stramenopiles</taxon>
        <taxon>Ochrophyta</taxon>
        <taxon>Bacillariophyta</taxon>
        <taxon>Coscinodiscophyceae</taxon>
        <taxon>Thalassiosirophycidae</taxon>
        <taxon>Stephanodiscales</taxon>
        <taxon>Stephanodiscaceae</taxon>
        <taxon>Cyclotella</taxon>
    </lineage>
</organism>
<keyword evidence="1" id="KW-0175">Coiled coil</keyword>
<feature type="compositionally biased region" description="Polar residues" evidence="2">
    <location>
        <begin position="1070"/>
        <end position="1087"/>
    </location>
</feature>
<dbReference type="Proteomes" id="UP001516023">
    <property type="component" value="Unassembled WGS sequence"/>
</dbReference>
<dbReference type="EMBL" id="JABMIG020000167">
    <property type="protein sequence ID" value="KAL3787867.1"/>
    <property type="molecule type" value="Genomic_DNA"/>
</dbReference>
<keyword evidence="4" id="KW-1185">Reference proteome</keyword>
<feature type="compositionally biased region" description="Acidic residues" evidence="2">
    <location>
        <begin position="303"/>
        <end position="315"/>
    </location>
</feature>
<feature type="coiled-coil region" evidence="1">
    <location>
        <begin position="608"/>
        <end position="823"/>
    </location>
</feature>
<sequence length="1087" mass="123793">MQWPPERKRPNGTLYCATHRSMLQYATPGRMPSPHDNYHLFAENPTSIHRHPPLVLPHRLSSLRVVNTTAKIFQHRPLFRIDYVLPSEKTTMSNAGGDEEVQAGLAALRCWLSSFPLLESYDCDDADAFSRSDFVWKLVEIAAEIFDAKLPSSSTVSEARSALHDIFKNSGGIAPSIEGDDNSNSSEFQFMLLSSLLCHALSETCPHRPTYVQRIMGMSGDVQRELMRILQENAEGAASDVEETADYSTVVRGSAIDGTIDEEGESDDELPDSTAILDRSTIIERIDHENGTTAVKTKMGATDEDNSYLNEDDNEDNKISSSDGEAKQLRATIEKLQKQLVESRQQERNLLLQVDEMQAHHKAEMIRLESQSIQAARLHEEKYMHEISELKGNLEHLRSADVKCKEMKEEVTRLRDELDVLNFSQEKLAFTEEQLRKCREKLEDIGDAKSALEREEKAHSASVDRCVALENELAQMKPLKRQLEEYKVRATDSEVALAECREDLRRLREKSFGLEGANEALKRGVNLQKAEVGSLQRRLQREGEEGLPSGGGVGAGMSELNPELMQELNMLRSEYTRLKEFEEQREADNVQRLIESCEDTKRLSERFKEQFLTTKNHLEDTLQSLQESQARESKLQNEVADWSERHRKLVEEMKDERIKSHRAALDMERKFNDDKKALSERARGELKDMEDKLMLKIENERKQHNEKLERLYAERNDIEKRFGQQLTELREQSSANLRSTKEALQQRIDELEQSKIEALEKAEKEKQDELDALTHKGKAVLREKLKALEAKAQESLAKAEFEIKSLEEKLNSLKAFHMDYEAKAKAKITKKNQRISILESQSSAAAATHCELEEKVKKAERTSKELVAENDRLRRQMGSRGPGGASQTQLEELVSVCNSLREENRRLKDSNPPNFLMETVLPDPSNSTNDANQGSLGISKSALIEYRQEFEERIQSLEDDKRDLVMRNAAAMSEAHKAERRCWELEEELNKLRSELTTLKLAMQRNERRSELTYSLNSSSKARKRVSSGLVKENATPNISHKARDFTPTSIQNSNKKSKSDVPSLMDLVSKSSTSSDAEAQNECKQS</sequence>
<proteinExistence type="predicted"/>
<evidence type="ECO:0000256" key="2">
    <source>
        <dbReference type="SAM" id="MobiDB-lite"/>
    </source>
</evidence>
<feature type="region of interest" description="Disordered" evidence="2">
    <location>
        <begin position="303"/>
        <end position="325"/>
    </location>
</feature>
<protein>
    <submittedName>
        <fullName evidence="3">Uncharacterized protein</fullName>
    </submittedName>
</protein>
<evidence type="ECO:0000256" key="1">
    <source>
        <dbReference type="SAM" id="Coils"/>
    </source>
</evidence>
<dbReference type="AlphaFoldDB" id="A0ABD3PJD5"/>
<evidence type="ECO:0000313" key="4">
    <source>
        <dbReference type="Proteomes" id="UP001516023"/>
    </source>
</evidence>